<keyword evidence="2 7" id="KW-0813">Transport</keyword>
<feature type="transmembrane region" description="Helical" evidence="7">
    <location>
        <begin position="25"/>
        <end position="50"/>
    </location>
</feature>
<dbReference type="PANTHER" id="PTHR43744:SF6">
    <property type="entry name" value="ABC TRANSPORTER PERMEASE PROTEIN YESQ-RELATED"/>
    <property type="match status" value="1"/>
</dbReference>
<feature type="transmembrane region" description="Helical" evidence="7">
    <location>
        <begin position="124"/>
        <end position="145"/>
    </location>
</feature>
<evidence type="ECO:0000259" key="8">
    <source>
        <dbReference type="PROSITE" id="PS50928"/>
    </source>
</evidence>
<evidence type="ECO:0000313" key="10">
    <source>
        <dbReference type="Proteomes" id="UP000824109"/>
    </source>
</evidence>
<comment type="similarity">
    <text evidence="7">Belongs to the binding-protein-dependent transport system permease family.</text>
</comment>
<feature type="domain" description="ABC transmembrane type-1" evidence="8">
    <location>
        <begin position="89"/>
        <end position="276"/>
    </location>
</feature>
<evidence type="ECO:0000256" key="7">
    <source>
        <dbReference type="RuleBase" id="RU363032"/>
    </source>
</evidence>
<evidence type="ECO:0000256" key="2">
    <source>
        <dbReference type="ARBA" id="ARBA00022448"/>
    </source>
</evidence>
<accession>A0A9D1MC66</accession>
<comment type="subcellular location">
    <subcellularLocation>
        <location evidence="1 7">Cell membrane</location>
        <topology evidence="1 7">Multi-pass membrane protein</topology>
    </subcellularLocation>
</comment>
<dbReference type="AlphaFoldDB" id="A0A9D1MC66"/>
<dbReference type="InterPro" id="IPR000515">
    <property type="entry name" value="MetI-like"/>
</dbReference>
<gene>
    <name evidence="9" type="ORF">IAA61_06305</name>
</gene>
<reference evidence="9" key="1">
    <citation type="submission" date="2020-10" db="EMBL/GenBank/DDBJ databases">
        <authorList>
            <person name="Gilroy R."/>
        </authorList>
    </citation>
    <scope>NUCLEOTIDE SEQUENCE</scope>
    <source>
        <strain evidence="9">USAMLcec3-3695</strain>
    </source>
</reference>
<dbReference type="Pfam" id="PF00528">
    <property type="entry name" value="BPD_transp_1"/>
    <property type="match status" value="1"/>
</dbReference>
<dbReference type="GO" id="GO:0005886">
    <property type="term" value="C:plasma membrane"/>
    <property type="evidence" value="ECO:0007669"/>
    <property type="project" value="UniProtKB-SubCell"/>
</dbReference>
<keyword evidence="3" id="KW-1003">Cell membrane</keyword>
<dbReference type="CDD" id="cd06261">
    <property type="entry name" value="TM_PBP2"/>
    <property type="match status" value="1"/>
</dbReference>
<dbReference type="PANTHER" id="PTHR43744">
    <property type="entry name" value="ABC TRANSPORTER PERMEASE PROTEIN MG189-RELATED-RELATED"/>
    <property type="match status" value="1"/>
</dbReference>
<evidence type="ECO:0000256" key="1">
    <source>
        <dbReference type="ARBA" id="ARBA00004651"/>
    </source>
</evidence>
<dbReference type="PROSITE" id="PS50928">
    <property type="entry name" value="ABC_TM1"/>
    <property type="match status" value="1"/>
</dbReference>
<sequence length="291" mass="32404">MKKKRRVSRAGIISEIDYKQPSGKALYWILFAVMIVIAFVAMAPPVWVMLSSVKDIKEFYQIPPTLLPHSFDFSKIAEAWQTLDFARYYFNTLIVTAGSIVVRIIFNGLAGYAMSKLKPKGWKIIFGLTLGSMMIPAQVSMIPVYLNVVKLNMLNSFLPLILMVGFNAYSAIIFKSFFDGIPSSLMEAAQIDGCSTIGIFFKIIVPLSKPVIATIAIMAFTTAWGDFLMPLLILKDKSLQTIMLAVYTLQGSLPQDQIMVILTFAIIPPAIIFIIFQRNIMQGMTMSGIKG</sequence>
<dbReference type="EMBL" id="DVNB01000067">
    <property type="protein sequence ID" value="HIU57408.1"/>
    <property type="molecule type" value="Genomic_DNA"/>
</dbReference>
<evidence type="ECO:0000313" key="9">
    <source>
        <dbReference type="EMBL" id="HIU57408.1"/>
    </source>
</evidence>
<dbReference type="Proteomes" id="UP000824109">
    <property type="component" value="Unassembled WGS sequence"/>
</dbReference>
<organism evidence="9 10">
    <name type="scientific">Candidatus Ornithomonoglobus merdipullorum</name>
    <dbReference type="NCBI Taxonomy" id="2840895"/>
    <lineage>
        <taxon>Bacteria</taxon>
        <taxon>Bacillati</taxon>
        <taxon>Bacillota</taxon>
        <taxon>Clostridia</taxon>
        <taxon>Candidatus Ornithomonoglobus</taxon>
    </lineage>
</organism>
<name>A0A9D1MC66_9FIRM</name>
<dbReference type="GO" id="GO:0055085">
    <property type="term" value="P:transmembrane transport"/>
    <property type="evidence" value="ECO:0007669"/>
    <property type="project" value="InterPro"/>
</dbReference>
<evidence type="ECO:0000256" key="6">
    <source>
        <dbReference type="ARBA" id="ARBA00023136"/>
    </source>
</evidence>
<feature type="transmembrane region" description="Helical" evidence="7">
    <location>
        <begin position="88"/>
        <end position="112"/>
    </location>
</feature>
<evidence type="ECO:0000256" key="5">
    <source>
        <dbReference type="ARBA" id="ARBA00022989"/>
    </source>
</evidence>
<dbReference type="InterPro" id="IPR035906">
    <property type="entry name" value="MetI-like_sf"/>
</dbReference>
<feature type="transmembrane region" description="Helical" evidence="7">
    <location>
        <begin position="258"/>
        <end position="276"/>
    </location>
</feature>
<feature type="transmembrane region" description="Helical" evidence="7">
    <location>
        <begin position="157"/>
        <end position="178"/>
    </location>
</feature>
<dbReference type="SUPFAM" id="SSF161098">
    <property type="entry name" value="MetI-like"/>
    <property type="match status" value="1"/>
</dbReference>
<evidence type="ECO:0000256" key="4">
    <source>
        <dbReference type="ARBA" id="ARBA00022692"/>
    </source>
</evidence>
<keyword evidence="6 7" id="KW-0472">Membrane</keyword>
<keyword evidence="4 7" id="KW-0812">Transmembrane</keyword>
<proteinExistence type="inferred from homology"/>
<keyword evidence="5 7" id="KW-1133">Transmembrane helix</keyword>
<reference evidence="9" key="2">
    <citation type="journal article" date="2021" name="PeerJ">
        <title>Extensive microbial diversity within the chicken gut microbiome revealed by metagenomics and culture.</title>
        <authorList>
            <person name="Gilroy R."/>
            <person name="Ravi A."/>
            <person name="Getino M."/>
            <person name="Pursley I."/>
            <person name="Horton D.L."/>
            <person name="Alikhan N.F."/>
            <person name="Baker D."/>
            <person name="Gharbi K."/>
            <person name="Hall N."/>
            <person name="Watson M."/>
            <person name="Adriaenssens E.M."/>
            <person name="Foster-Nyarko E."/>
            <person name="Jarju S."/>
            <person name="Secka A."/>
            <person name="Antonio M."/>
            <person name="Oren A."/>
            <person name="Chaudhuri R.R."/>
            <person name="La Ragione R."/>
            <person name="Hildebrand F."/>
            <person name="Pallen M.J."/>
        </authorList>
    </citation>
    <scope>NUCLEOTIDE SEQUENCE</scope>
    <source>
        <strain evidence="9">USAMLcec3-3695</strain>
    </source>
</reference>
<dbReference type="Gene3D" id="1.10.3720.10">
    <property type="entry name" value="MetI-like"/>
    <property type="match status" value="1"/>
</dbReference>
<evidence type="ECO:0000256" key="3">
    <source>
        <dbReference type="ARBA" id="ARBA00022475"/>
    </source>
</evidence>
<comment type="caution">
    <text evidence="9">The sequence shown here is derived from an EMBL/GenBank/DDBJ whole genome shotgun (WGS) entry which is preliminary data.</text>
</comment>
<protein>
    <submittedName>
        <fullName evidence="9">Carbohydrate ABC transporter permease</fullName>
    </submittedName>
</protein>